<dbReference type="PROSITE" id="PS51007">
    <property type="entry name" value="CYTC"/>
    <property type="match status" value="1"/>
</dbReference>
<evidence type="ECO:0000313" key="10">
    <source>
        <dbReference type="EMBL" id="MBW8270632.1"/>
    </source>
</evidence>
<feature type="chain" id="PRO_5047213128" description="Cytochrome c domain-containing protein" evidence="8">
    <location>
        <begin position="23"/>
        <end position="462"/>
    </location>
</feature>
<feature type="repeat" description="WD" evidence="6">
    <location>
        <begin position="168"/>
        <end position="198"/>
    </location>
</feature>
<evidence type="ECO:0000256" key="6">
    <source>
        <dbReference type="PROSITE-ProRule" id="PRU00221"/>
    </source>
</evidence>
<reference evidence="10 11" key="1">
    <citation type="submission" date="2021-08" db="EMBL/GenBank/DDBJ databases">
        <title>Caldovatus sediminis gen. nov., sp. nov., a moderately thermophilic bacterium isolated from a hot spring.</title>
        <authorList>
            <person name="Hu C.-J."/>
            <person name="Li W.-J."/>
            <person name="Xian W.-D."/>
        </authorList>
    </citation>
    <scope>NUCLEOTIDE SEQUENCE [LARGE SCALE GENOMIC DNA]</scope>
    <source>
        <strain evidence="10 11">SYSU G05006</strain>
    </source>
</reference>
<dbReference type="PRINTS" id="PR00320">
    <property type="entry name" value="GPROTEINBRPT"/>
</dbReference>
<feature type="repeat" description="WD" evidence="6">
    <location>
        <begin position="119"/>
        <end position="150"/>
    </location>
</feature>
<keyword evidence="1 6" id="KW-0853">WD repeat</keyword>
<dbReference type="Gene3D" id="2.130.10.10">
    <property type="entry name" value="YVTN repeat-like/Quinoprotein amine dehydrogenase"/>
    <property type="match status" value="2"/>
</dbReference>
<organism evidence="10 11">
    <name type="scientific">Caldovatus aquaticus</name>
    <dbReference type="NCBI Taxonomy" id="2865671"/>
    <lineage>
        <taxon>Bacteria</taxon>
        <taxon>Pseudomonadati</taxon>
        <taxon>Pseudomonadota</taxon>
        <taxon>Alphaproteobacteria</taxon>
        <taxon>Acetobacterales</taxon>
        <taxon>Roseomonadaceae</taxon>
        <taxon>Caldovatus</taxon>
    </lineage>
</organism>
<accession>A0ABS7F4T4</accession>
<evidence type="ECO:0000256" key="7">
    <source>
        <dbReference type="PROSITE-ProRule" id="PRU00433"/>
    </source>
</evidence>
<evidence type="ECO:0000259" key="9">
    <source>
        <dbReference type="PROSITE" id="PS51007"/>
    </source>
</evidence>
<dbReference type="RefSeq" id="WP_220118417.1">
    <property type="nucleotide sequence ID" value="NZ_JAHZUY010000046.1"/>
</dbReference>
<dbReference type="SUPFAM" id="SSF50978">
    <property type="entry name" value="WD40 repeat-like"/>
    <property type="match status" value="1"/>
</dbReference>
<gene>
    <name evidence="10" type="ORF">K1J50_14200</name>
</gene>
<feature type="repeat" description="WD" evidence="6">
    <location>
        <begin position="30"/>
        <end position="60"/>
    </location>
</feature>
<feature type="domain" description="Cytochrome c" evidence="9">
    <location>
        <begin position="359"/>
        <end position="461"/>
    </location>
</feature>
<dbReference type="SUPFAM" id="SSF46626">
    <property type="entry name" value="Cytochrome c"/>
    <property type="match status" value="1"/>
</dbReference>
<dbReference type="EMBL" id="JAHZUY010000046">
    <property type="protein sequence ID" value="MBW8270632.1"/>
    <property type="molecule type" value="Genomic_DNA"/>
</dbReference>
<comment type="caution">
    <text evidence="10">The sequence shown here is derived from an EMBL/GenBank/DDBJ whole genome shotgun (WGS) entry which is preliminary data.</text>
</comment>
<dbReference type="InterPro" id="IPR036322">
    <property type="entry name" value="WD40_repeat_dom_sf"/>
</dbReference>
<evidence type="ECO:0000256" key="8">
    <source>
        <dbReference type="SAM" id="SignalP"/>
    </source>
</evidence>
<dbReference type="PROSITE" id="PS50294">
    <property type="entry name" value="WD_REPEATS_REGION"/>
    <property type="match status" value="1"/>
</dbReference>
<dbReference type="InterPro" id="IPR020472">
    <property type="entry name" value="WD40_PAC1"/>
</dbReference>
<sequence length="462" mass="46751">MRRPGFLLLALTSLLPALPGGAREAGAQELAGHGGPVRALALTADGGLASAGFDRSVILWTPAAGRARAVLRWHAGAVNALAALPDGRLASAGEDGRIALWRIAGDGAIPREAAPERVLAALDAPVAALAVSPDGRRLAAAVWDGTARVWVLPADPAAGEGAPAPRVLEGHAGPVNGVAFRGDGTLATAGYDGTVRLWPAAPGAPPRLLGAYGVPQNALVALPDGGLAAAGADGTIRLIAPPPADGGVEAAGPPRTLSAGARPLVGLAVAPDGRTLAAASLGGSVALWRLPEGRLLRTLEGPGHPFWSVLFTADGTGLWTGGADRRVRRWDVATGRAVGGGPAEAEPPEEAAAFAAAAAAEPHGARVWRACAVCHALTEAGGASRAGPHLAGLFGRRMGGVAGYPYSERLRRGDIVWTRETVADLFTRGPEAVTPGTRMPEQTVGNAEDLSALLRFLELATR</sequence>
<dbReference type="PANTHER" id="PTHR19879:SF9">
    <property type="entry name" value="TRANSCRIPTION INITIATION FACTOR TFIID SUBUNIT 5"/>
    <property type="match status" value="1"/>
</dbReference>
<keyword evidence="11" id="KW-1185">Reference proteome</keyword>
<dbReference type="Pfam" id="PF00400">
    <property type="entry name" value="WD40"/>
    <property type="match status" value="5"/>
</dbReference>
<evidence type="ECO:0000256" key="2">
    <source>
        <dbReference type="ARBA" id="ARBA00022617"/>
    </source>
</evidence>
<dbReference type="Proteomes" id="UP001519924">
    <property type="component" value="Unassembled WGS sequence"/>
</dbReference>
<evidence type="ECO:0000256" key="1">
    <source>
        <dbReference type="ARBA" id="ARBA00022574"/>
    </source>
</evidence>
<keyword evidence="2 7" id="KW-0349">Heme</keyword>
<keyword evidence="4" id="KW-0677">Repeat</keyword>
<feature type="repeat" description="WD" evidence="6">
    <location>
        <begin position="71"/>
        <end position="103"/>
    </location>
</feature>
<evidence type="ECO:0000256" key="4">
    <source>
        <dbReference type="ARBA" id="ARBA00022737"/>
    </source>
</evidence>
<feature type="signal peptide" evidence="8">
    <location>
        <begin position="1"/>
        <end position="22"/>
    </location>
</feature>
<dbReference type="PROSITE" id="PS50082">
    <property type="entry name" value="WD_REPEATS_2"/>
    <property type="match status" value="6"/>
</dbReference>
<dbReference type="PANTHER" id="PTHR19879">
    <property type="entry name" value="TRANSCRIPTION INITIATION FACTOR TFIID"/>
    <property type="match status" value="1"/>
</dbReference>
<dbReference type="CDD" id="cd00200">
    <property type="entry name" value="WD40"/>
    <property type="match status" value="1"/>
</dbReference>
<dbReference type="InterPro" id="IPR001680">
    <property type="entry name" value="WD40_rpt"/>
</dbReference>
<evidence type="ECO:0000256" key="3">
    <source>
        <dbReference type="ARBA" id="ARBA00022723"/>
    </source>
</evidence>
<keyword evidence="5 7" id="KW-0408">Iron</keyword>
<evidence type="ECO:0000313" key="11">
    <source>
        <dbReference type="Proteomes" id="UP001519924"/>
    </source>
</evidence>
<protein>
    <recommendedName>
        <fullName evidence="9">Cytochrome c domain-containing protein</fullName>
    </recommendedName>
</protein>
<keyword evidence="3 7" id="KW-0479">Metal-binding</keyword>
<dbReference type="InterPro" id="IPR036909">
    <property type="entry name" value="Cyt_c-like_dom_sf"/>
</dbReference>
<dbReference type="InterPro" id="IPR015943">
    <property type="entry name" value="WD40/YVTN_repeat-like_dom_sf"/>
</dbReference>
<evidence type="ECO:0000256" key="5">
    <source>
        <dbReference type="ARBA" id="ARBA00023004"/>
    </source>
</evidence>
<name>A0ABS7F4T4_9PROT</name>
<feature type="repeat" description="WD" evidence="6">
    <location>
        <begin position="257"/>
        <end position="298"/>
    </location>
</feature>
<keyword evidence="8" id="KW-0732">Signal</keyword>
<dbReference type="InterPro" id="IPR009056">
    <property type="entry name" value="Cyt_c-like_dom"/>
</dbReference>
<feature type="repeat" description="WD" evidence="6">
    <location>
        <begin position="299"/>
        <end position="340"/>
    </location>
</feature>
<proteinExistence type="predicted"/>
<dbReference type="SMART" id="SM00320">
    <property type="entry name" value="WD40"/>
    <property type="match status" value="7"/>
</dbReference>
<dbReference type="Gene3D" id="1.10.760.10">
    <property type="entry name" value="Cytochrome c-like domain"/>
    <property type="match status" value="1"/>
</dbReference>